<dbReference type="Proteomes" id="UP001234202">
    <property type="component" value="Unassembled WGS sequence"/>
</dbReference>
<evidence type="ECO:0000313" key="2">
    <source>
        <dbReference type="Proteomes" id="UP001234202"/>
    </source>
</evidence>
<accession>A0ACC2XVW8</accession>
<gene>
    <name evidence="1" type="ORF">QFC24_000445</name>
</gene>
<dbReference type="EMBL" id="JASBWV010000001">
    <property type="protein sequence ID" value="KAJ9128153.1"/>
    <property type="molecule type" value="Genomic_DNA"/>
</dbReference>
<organism evidence="1 2">
    <name type="scientific">Naganishia onofrii</name>
    <dbReference type="NCBI Taxonomy" id="1851511"/>
    <lineage>
        <taxon>Eukaryota</taxon>
        <taxon>Fungi</taxon>
        <taxon>Dikarya</taxon>
        <taxon>Basidiomycota</taxon>
        <taxon>Agaricomycotina</taxon>
        <taxon>Tremellomycetes</taxon>
        <taxon>Filobasidiales</taxon>
        <taxon>Filobasidiaceae</taxon>
        <taxon>Naganishia</taxon>
    </lineage>
</organism>
<reference evidence="1" key="1">
    <citation type="submission" date="2023-04" db="EMBL/GenBank/DDBJ databases">
        <title>Draft Genome sequencing of Naganishia species isolated from polar environments using Oxford Nanopore Technology.</title>
        <authorList>
            <person name="Leo P."/>
            <person name="Venkateswaran K."/>
        </authorList>
    </citation>
    <scope>NUCLEOTIDE SEQUENCE</scope>
    <source>
        <strain evidence="1">DBVPG 5303</strain>
    </source>
</reference>
<name>A0ACC2XVW8_9TREE</name>
<proteinExistence type="predicted"/>
<comment type="caution">
    <text evidence="1">The sequence shown here is derived from an EMBL/GenBank/DDBJ whole genome shotgun (WGS) entry which is preliminary data.</text>
</comment>
<evidence type="ECO:0000313" key="1">
    <source>
        <dbReference type="EMBL" id="KAJ9128153.1"/>
    </source>
</evidence>
<sequence length="299" mass="32157">MRKAREWWVSLTAHEVEGSEEQLKLSSFSLHLSSECFTPTEPCDVASKASTTSLFTFAQTVFNGQPPDIVIANAGVNEIGHLEDDVVLHNQHGVYPKKPGQITLDVNLSGAILTAEVARRAWKDAAQEPGHALARQRKLILISSMGGWEGIPMGTLYSMAKHGILGYWVALAAEQERLKDDTFSYVILLALAGIPKTTAEDVARALEVVGRDTPTGAQRQPGDAGYTSTTWIDIKQALAHNKQASSAKPLLGTAMAAIAVNTLARQLSVFQNLALGFCVAAVISSLIPKAKSKREAVKT</sequence>
<keyword evidence="2" id="KW-1185">Reference proteome</keyword>
<protein>
    <submittedName>
        <fullName evidence="1">Uncharacterized protein</fullName>
    </submittedName>
</protein>